<dbReference type="GO" id="GO:0047536">
    <property type="term" value="F:2-aminoadipate transaminase activity"/>
    <property type="evidence" value="ECO:0007669"/>
    <property type="project" value="TreeGrafter"/>
</dbReference>
<dbReference type="InterPro" id="IPR015421">
    <property type="entry name" value="PyrdxlP-dep_Trfase_major"/>
</dbReference>
<dbReference type="Pfam" id="PF00155">
    <property type="entry name" value="Aminotran_1_2"/>
    <property type="match status" value="1"/>
</dbReference>
<protein>
    <recommendedName>
        <fullName evidence="1">Aminotransferase class I/classII large domain-containing protein</fullName>
    </recommendedName>
</protein>
<organism evidence="2 3">
    <name type="scientific">Glutinoglossum americanum</name>
    <dbReference type="NCBI Taxonomy" id="1670608"/>
    <lineage>
        <taxon>Eukaryota</taxon>
        <taxon>Fungi</taxon>
        <taxon>Dikarya</taxon>
        <taxon>Ascomycota</taxon>
        <taxon>Pezizomycotina</taxon>
        <taxon>Geoglossomycetes</taxon>
        <taxon>Geoglossales</taxon>
        <taxon>Geoglossaceae</taxon>
        <taxon>Glutinoglossum</taxon>
    </lineage>
</organism>
<feature type="domain" description="Aminotransferase class I/classII large" evidence="1">
    <location>
        <begin position="45"/>
        <end position="434"/>
    </location>
</feature>
<evidence type="ECO:0000313" key="2">
    <source>
        <dbReference type="EMBL" id="KAH0542589.1"/>
    </source>
</evidence>
<dbReference type="InterPro" id="IPR015422">
    <property type="entry name" value="PyrdxlP-dep_Trfase_small"/>
</dbReference>
<dbReference type="SUPFAM" id="SSF53383">
    <property type="entry name" value="PLP-dependent transferases"/>
    <property type="match status" value="1"/>
</dbReference>
<proteinExistence type="predicted"/>
<dbReference type="Gene3D" id="3.40.640.10">
    <property type="entry name" value="Type I PLP-dependent aspartate aminotransferase-like (Major domain)"/>
    <property type="match status" value="1"/>
</dbReference>
<dbReference type="EMBL" id="JAGHQL010000050">
    <property type="protein sequence ID" value="KAH0542589.1"/>
    <property type="molecule type" value="Genomic_DNA"/>
</dbReference>
<accession>A0A9P8I575</accession>
<sequence>MASKFPKQQINFKRGWPNPSLLPVAHIKAAADTVLSNPSIAIPGLLYGPDLGYEPLREEIAKWLTKFYAPSNPILSGRICITGGASQNLACILQAFSDPLYTRNVWMVAPTYYLACGIFEDSGFAGKLRAVPEDEEGIDMRFLGQAILKSEAAARLEGNDKPTIKPNRPWGKIYSHIIYAVPTFSNPSSKTMSLARRSELVHLARDYDALIITDDVYDFLQWSVSEEVDSAINWGKAVLPRLVDIDRELDGGAERGGADGFGNVASNGSFSKIIGPGVRTGWNEGTDKFTFALSLTGSTKSGGAASQLTATFIFQLLQSRTLHHHILRTLQPFYATNYRTLLVAITTYLLPLGLTLQSQPAREIVGGYFVWLTLPPPLTGKELSRRALEEENLIVTFGEMFEVKGDEEGARFTRELRLCFAWEEEGRLVEGVERLACVIRRMKG</sequence>
<evidence type="ECO:0000259" key="1">
    <source>
        <dbReference type="Pfam" id="PF00155"/>
    </source>
</evidence>
<dbReference type="FunFam" id="3.40.640.10:FF:000080">
    <property type="entry name" value="Aminotransferase, putative"/>
    <property type="match status" value="1"/>
</dbReference>
<dbReference type="Gene3D" id="3.90.1150.10">
    <property type="entry name" value="Aspartate Aminotransferase, domain 1"/>
    <property type="match status" value="1"/>
</dbReference>
<dbReference type="PANTHER" id="PTHR42858:SF1">
    <property type="entry name" value="LD15494P"/>
    <property type="match status" value="1"/>
</dbReference>
<reference evidence="2" key="1">
    <citation type="submission" date="2021-03" db="EMBL/GenBank/DDBJ databases">
        <title>Comparative genomics and phylogenomic investigation of the class Geoglossomycetes provide insights into ecological specialization and systematics.</title>
        <authorList>
            <person name="Melie T."/>
            <person name="Pirro S."/>
            <person name="Miller A.N."/>
            <person name="Quandt A."/>
        </authorList>
    </citation>
    <scope>NUCLEOTIDE SEQUENCE</scope>
    <source>
        <strain evidence="2">GBOQ0MN5Z8</strain>
    </source>
</reference>
<dbReference type="GO" id="GO:0030170">
    <property type="term" value="F:pyridoxal phosphate binding"/>
    <property type="evidence" value="ECO:0007669"/>
    <property type="project" value="InterPro"/>
</dbReference>
<dbReference type="PANTHER" id="PTHR42858">
    <property type="entry name" value="AMINOTRANSFERASE"/>
    <property type="match status" value="1"/>
</dbReference>
<dbReference type="CDD" id="cd00609">
    <property type="entry name" value="AAT_like"/>
    <property type="match status" value="1"/>
</dbReference>
<name>A0A9P8I575_9PEZI</name>
<dbReference type="InterPro" id="IPR015424">
    <property type="entry name" value="PyrdxlP-dep_Trfase"/>
</dbReference>
<gene>
    <name evidence="2" type="ORF">FGG08_002997</name>
</gene>
<dbReference type="AlphaFoldDB" id="A0A9P8I575"/>
<dbReference type="Proteomes" id="UP000698800">
    <property type="component" value="Unassembled WGS sequence"/>
</dbReference>
<evidence type="ECO:0000313" key="3">
    <source>
        <dbReference type="Proteomes" id="UP000698800"/>
    </source>
</evidence>
<dbReference type="OrthoDB" id="7042322at2759"/>
<keyword evidence="3" id="KW-1185">Reference proteome</keyword>
<dbReference type="InterPro" id="IPR004839">
    <property type="entry name" value="Aminotransferase_I/II_large"/>
</dbReference>
<comment type="caution">
    <text evidence="2">The sequence shown here is derived from an EMBL/GenBank/DDBJ whole genome shotgun (WGS) entry which is preliminary data.</text>
</comment>